<gene>
    <name evidence="3" type="ORF">BD410DRAFT_835929</name>
</gene>
<sequence>MSLSNETPQFQGGEVPLKQKGKATCGNSVPRNYGATGDTGAPAARSSSGESLERVPEEEAPLNDAGVEEETWDDDSDEEEVGLSPNEYKRLALLHALVPLIAALVFVALVVLPFLVWPPSHPPSALRLVSAVVLSAAIWSLSHALRVPLYKFSDLITFWSASETLTTALSTFLLVLFQESLRLSSFFIFNLHQHLQRANPHPPSPPYDVGLSPYFHEAWFLALGWALAEVIAGITQTYDQLALYREVPSPLLPLEDSVEVRFFPDEPERESPVVLRRTHLQEWPSDQNIANIAPTDVRPDGAFEEEEEAEESLTVTMNGNGNQNGQMLHKGFDVEQELDSELSRLVNIKGRAELEEVYGIPFVDIPVFILLLQRVDSIVLSFGLTLLLSSAFCHPLSTAHPSIPHTNPLSHRISLSSFSTKHASPNDNHYLIRMFLIVTTIHTLLSALHSPLILPRIGVHTAGYISLLIGLGTVFAGLGVWGALS</sequence>
<organism evidence="3 4">
    <name type="scientific">Rickenella mellea</name>
    <dbReference type="NCBI Taxonomy" id="50990"/>
    <lineage>
        <taxon>Eukaryota</taxon>
        <taxon>Fungi</taxon>
        <taxon>Dikarya</taxon>
        <taxon>Basidiomycota</taxon>
        <taxon>Agaricomycotina</taxon>
        <taxon>Agaricomycetes</taxon>
        <taxon>Hymenochaetales</taxon>
        <taxon>Rickenellaceae</taxon>
        <taxon>Rickenella</taxon>
    </lineage>
</organism>
<dbReference type="EMBL" id="ML170160">
    <property type="protein sequence ID" value="TDL26801.1"/>
    <property type="molecule type" value="Genomic_DNA"/>
</dbReference>
<keyword evidence="2" id="KW-0472">Membrane</keyword>
<evidence type="ECO:0000256" key="1">
    <source>
        <dbReference type="SAM" id="MobiDB-lite"/>
    </source>
</evidence>
<feature type="transmembrane region" description="Helical" evidence="2">
    <location>
        <begin position="461"/>
        <end position="484"/>
    </location>
</feature>
<feature type="compositionally biased region" description="Acidic residues" evidence="1">
    <location>
        <begin position="58"/>
        <end position="81"/>
    </location>
</feature>
<dbReference type="OrthoDB" id="3364069at2759"/>
<feature type="region of interest" description="Disordered" evidence="1">
    <location>
        <begin position="1"/>
        <end position="81"/>
    </location>
</feature>
<accession>A0A4Y7QHS6</accession>
<evidence type="ECO:0000256" key="2">
    <source>
        <dbReference type="SAM" id="Phobius"/>
    </source>
</evidence>
<feature type="transmembrane region" description="Helical" evidence="2">
    <location>
        <begin position="124"/>
        <end position="144"/>
    </location>
</feature>
<name>A0A4Y7QHS6_9AGAM</name>
<dbReference type="STRING" id="50990.A0A4Y7QHS6"/>
<dbReference type="AlphaFoldDB" id="A0A4Y7QHS6"/>
<evidence type="ECO:0000313" key="4">
    <source>
        <dbReference type="Proteomes" id="UP000294933"/>
    </source>
</evidence>
<keyword evidence="2" id="KW-0812">Transmembrane</keyword>
<protein>
    <submittedName>
        <fullName evidence="3">Uncharacterized protein</fullName>
    </submittedName>
</protein>
<dbReference type="VEuPathDB" id="FungiDB:BD410DRAFT_835929"/>
<reference evidence="3 4" key="1">
    <citation type="submission" date="2018-06" db="EMBL/GenBank/DDBJ databases">
        <title>A transcriptomic atlas of mushroom development highlights an independent origin of complex multicellularity.</title>
        <authorList>
            <consortium name="DOE Joint Genome Institute"/>
            <person name="Krizsan K."/>
            <person name="Almasi E."/>
            <person name="Merenyi Z."/>
            <person name="Sahu N."/>
            <person name="Viragh M."/>
            <person name="Koszo T."/>
            <person name="Mondo S."/>
            <person name="Kiss B."/>
            <person name="Balint B."/>
            <person name="Kues U."/>
            <person name="Barry K."/>
            <person name="Hegedus J.C."/>
            <person name="Henrissat B."/>
            <person name="Johnson J."/>
            <person name="Lipzen A."/>
            <person name="Ohm R."/>
            <person name="Nagy I."/>
            <person name="Pangilinan J."/>
            <person name="Yan J."/>
            <person name="Xiong Y."/>
            <person name="Grigoriev I.V."/>
            <person name="Hibbett D.S."/>
            <person name="Nagy L.G."/>
        </authorList>
    </citation>
    <scope>NUCLEOTIDE SEQUENCE [LARGE SCALE GENOMIC DNA]</scope>
    <source>
        <strain evidence="3 4">SZMC22713</strain>
    </source>
</reference>
<proteinExistence type="predicted"/>
<dbReference type="Proteomes" id="UP000294933">
    <property type="component" value="Unassembled WGS sequence"/>
</dbReference>
<evidence type="ECO:0000313" key="3">
    <source>
        <dbReference type="EMBL" id="TDL26801.1"/>
    </source>
</evidence>
<feature type="compositionally biased region" description="Polar residues" evidence="1">
    <location>
        <begin position="1"/>
        <end position="10"/>
    </location>
</feature>
<feature type="transmembrane region" description="Helical" evidence="2">
    <location>
        <begin position="92"/>
        <end position="117"/>
    </location>
</feature>
<keyword evidence="4" id="KW-1185">Reference proteome</keyword>
<feature type="transmembrane region" description="Helical" evidence="2">
    <location>
        <begin position="156"/>
        <end position="177"/>
    </location>
</feature>
<feature type="transmembrane region" description="Helical" evidence="2">
    <location>
        <begin position="430"/>
        <end position="449"/>
    </location>
</feature>
<keyword evidence="2" id="KW-1133">Transmembrane helix</keyword>